<organism evidence="1 2">
    <name type="scientific">Eumeta variegata</name>
    <name type="common">Bagworm moth</name>
    <name type="synonym">Eumeta japonica</name>
    <dbReference type="NCBI Taxonomy" id="151549"/>
    <lineage>
        <taxon>Eukaryota</taxon>
        <taxon>Metazoa</taxon>
        <taxon>Ecdysozoa</taxon>
        <taxon>Arthropoda</taxon>
        <taxon>Hexapoda</taxon>
        <taxon>Insecta</taxon>
        <taxon>Pterygota</taxon>
        <taxon>Neoptera</taxon>
        <taxon>Endopterygota</taxon>
        <taxon>Lepidoptera</taxon>
        <taxon>Glossata</taxon>
        <taxon>Ditrysia</taxon>
        <taxon>Tineoidea</taxon>
        <taxon>Psychidae</taxon>
        <taxon>Oiketicinae</taxon>
        <taxon>Eumeta</taxon>
    </lineage>
</organism>
<dbReference type="AlphaFoldDB" id="A0A4C1YEP5"/>
<accession>A0A4C1YEP5</accession>
<keyword evidence="2" id="KW-1185">Reference proteome</keyword>
<dbReference type="EMBL" id="BGZK01001161">
    <property type="protein sequence ID" value="GBP72937.1"/>
    <property type="molecule type" value="Genomic_DNA"/>
</dbReference>
<reference evidence="1 2" key="1">
    <citation type="journal article" date="2019" name="Commun. Biol.">
        <title>The bagworm genome reveals a unique fibroin gene that provides high tensile strength.</title>
        <authorList>
            <person name="Kono N."/>
            <person name="Nakamura H."/>
            <person name="Ohtoshi R."/>
            <person name="Tomita M."/>
            <person name="Numata K."/>
            <person name="Arakawa K."/>
        </authorList>
    </citation>
    <scope>NUCLEOTIDE SEQUENCE [LARGE SCALE GENOMIC DNA]</scope>
</reference>
<evidence type="ECO:0000313" key="2">
    <source>
        <dbReference type="Proteomes" id="UP000299102"/>
    </source>
</evidence>
<sequence length="150" mass="16964">MTDAIWCRYNRRRYSHLVGVDNKIPTPHSCIKRSWDATANQRSEKNLTQQQQHLSKPKYKYSNNAEIISNAPIDSDKAAYSCTCENKTFTKTTAHSNFCVFGKMPPLAPPAPAPAPGAARYTAMMSYDLIRSRVNPPPGFRRSSIRILLF</sequence>
<proteinExistence type="predicted"/>
<gene>
    <name evidence="1" type="ORF">EVAR_41154_1</name>
</gene>
<protein>
    <submittedName>
        <fullName evidence="1">Uncharacterized protein</fullName>
    </submittedName>
</protein>
<name>A0A4C1YEP5_EUMVA</name>
<dbReference type="Proteomes" id="UP000299102">
    <property type="component" value="Unassembled WGS sequence"/>
</dbReference>
<comment type="caution">
    <text evidence="1">The sequence shown here is derived from an EMBL/GenBank/DDBJ whole genome shotgun (WGS) entry which is preliminary data.</text>
</comment>
<evidence type="ECO:0000313" key="1">
    <source>
        <dbReference type="EMBL" id="GBP72937.1"/>
    </source>
</evidence>